<dbReference type="EMBL" id="WOWS01000009">
    <property type="protein sequence ID" value="MUU79863.1"/>
    <property type="molecule type" value="Genomic_DNA"/>
</dbReference>
<protein>
    <submittedName>
        <fullName evidence="2">Endonuclease/exonuclease/phosphatase family protein</fullName>
    </submittedName>
</protein>
<evidence type="ECO:0000313" key="2">
    <source>
        <dbReference type="EMBL" id="MUU79863.1"/>
    </source>
</evidence>
<dbReference type="Pfam" id="PF19580">
    <property type="entry name" value="Exo_endo_phos_3"/>
    <property type="match status" value="1"/>
</dbReference>
<comment type="caution">
    <text evidence="2">The sequence shown here is derived from an EMBL/GenBank/DDBJ whole genome shotgun (WGS) entry which is preliminary data.</text>
</comment>
<feature type="domain" description="Endonuclease/exonuclease/phosphatase" evidence="1">
    <location>
        <begin position="31"/>
        <end position="349"/>
    </location>
</feature>
<proteinExistence type="predicted"/>
<accession>A0A6L6UCA4</accession>
<name>A0A6L6UCA4_9FLAO</name>
<dbReference type="AlphaFoldDB" id="A0A6L6UCA4"/>
<dbReference type="Gene3D" id="3.60.10.10">
    <property type="entry name" value="Endonuclease/exonuclease/phosphatase"/>
    <property type="match status" value="1"/>
</dbReference>
<keyword evidence="3" id="KW-1185">Reference proteome</keyword>
<sequence>MKSIKLGFLIIFVLAAISLNAQEKKKFKIHTVAFYNLENLFDTINDTTKYDEASPIMEMNESLRGEVYKNKVRNMARVVADIGSDDTKNSPAIIGVSEIENKQVLMDLVNDPQLLAKDYGIVHFESPDKRGIDVALLYQKALFRPIETSSHELLIYDDLTRKRVYTRDQLLVSGELEGDLIHIIVNHWPSRSGGEARSRSKRVGAAKLNKRIIDSLQSIDPYAKVITMGDFNDDPTNASFKKALKTVAKKDKVPLKGIYNPFENQFKKQGLGTTGYRDAWSLFDQVLITQPFLEKDYSSFRYYKSGIFNKHYLSNKHGRYKGYPFRSFADGGFTDGFSDHFPVYIYLIKEITKDNEKTLEKTETKG</sequence>
<keyword evidence="2" id="KW-0269">Exonuclease</keyword>
<keyword evidence="2" id="KW-0540">Nuclease</keyword>
<evidence type="ECO:0000313" key="3">
    <source>
        <dbReference type="Proteomes" id="UP000478208"/>
    </source>
</evidence>
<dbReference type="InterPro" id="IPR005135">
    <property type="entry name" value="Endo/exonuclease/phosphatase"/>
</dbReference>
<reference evidence="2 3" key="1">
    <citation type="submission" date="2019-12" db="EMBL/GenBank/DDBJ databases">
        <authorList>
            <person name="Li J."/>
        </authorList>
    </citation>
    <scope>NUCLEOTIDE SEQUENCE [LARGE SCALE GENOMIC DNA]</scope>
    <source>
        <strain evidence="2 3">HL2-2</strain>
    </source>
</reference>
<dbReference type="GO" id="GO:0004519">
    <property type="term" value="F:endonuclease activity"/>
    <property type="evidence" value="ECO:0007669"/>
    <property type="project" value="UniProtKB-KW"/>
</dbReference>
<keyword evidence="2" id="KW-0255">Endonuclease</keyword>
<dbReference type="InterPro" id="IPR036691">
    <property type="entry name" value="Endo/exonu/phosph_ase_sf"/>
</dbReference>
<organism evidence="2 3">
    <name type="scientific">Winogradskyella endarachnes</name>
    <dbReference type="NCBI Taxonomy" id="2681965"/>
    <lineage>
        <taxon>Bacteria</taxon>
        <taxon>Pseudomonadati</taxon>
        <taxon>Bacteroidota</taxon>
        <taxon>Flavobacteriia</taxon>
        <taxon>Flavobacteriales</taxon>
        <taxon>Flavobacteriaceae</taxon>
        <taxon>Winogradskyella</taxon>
    </lineage>
</organism>
<dbReference type="GO" id="GO:0004527">
    <property type="term" value="F:exonuclease activity"/>
    <property type="evidence" value="ECO:0007669"/>
    <property type="project" value="UniProtKB-KW"/>
</dbReference>
<dbReference type="PANTHER" id="PTHR42834:SF1">
    <property type="entry name" value="ENDONUCLEASE_EXONUCLEASE_PHOSPHATASE FAMILY PROTEIN (AFU_ORTHOLOGUE AFUA_3G09210)"/>
    <property type="match status" value="1"/>
</dbReference>
<dbReference type="RefSeq" id="WP_157364919.1">
    <property type="nucleotide sequence ID" value="NZ_WOWS01000009.1"/>
</dbReference>
<dbReference type="SUPFAM" id="SSF56219">
    <property type="entry name" value="DNase I-like"/>
    <property type="match status" value="1"/>
</dbReference>
<evidence type="ECO:0000259" key="1">
    <source>
        <dbReference type="Pfam" id="PF19580"/>
    </source>
</evidence>
<dbReference type="Proteomes" id="UP000478208">
    <property type="component" value="Unassembled WGS sequence"/>
</dbReference>
<gene>
    <name evidence="2" type="ORF">GN138_15550</name>
</gene>
<keyword evidence="2" id="KW-0378">Hydrolase</keyword>
<dbReference type="PANTHER" id="PTHR42834">
    <property type="entry name" value="ENDONUCLEASE/EXONUCLEASE/PHOSPHATASE FAMILY PROTEIN (AFU_ORTHOLOGUE AFUA_3G09210)"/>
    <property type="match status" value="1"/>
</dbReference>